<protein>
    <recommendedName>
        <fullName evidence="10">PHD-type domain-containing protein</fullName>
    </recommendedName>
</protein>
<feature type="compositionally biased region" description="Polar residues" evidence="5">
    <location>
        <begin position="791"/>
        <end position="809"/>
    </location>
</feature>
<feature type="compositionally biased region" description="Basic residues" evidence="5">
    <location>
        <begin position="244"/>
        <end position="254"/>
    </location>
</feature>
<feature type="compositionally biased region" description="Low complexity" evidence="5">
    <location>
        <begin position="202"/>
        <end position="214"/>
    </location>
</feature>
<feature type="compositionally biased region" description="Acidic residues" evidence="5">
    <location>
        <begin position="1306"/>
        <end position="1318"/>
    </location>
</feature>
<dbReference type="Gene3D" id="2.30.30.1150">
    <property type="match status" value="1"/>
</dbReference>
<comment type="caution">
    <text evidence="8">The sequence shown here is derived from an EMBL/GenBank/DDBJ whole genome shotgun (WGS) entry which is preliminary data.</text>
</comment>
<dbReference type="PANTHER" id="PTHR47636">
    <property type="entry name" value="TRANSCRIPTIONAL REGULATORY PROTEIN RCO1"/>
    <property type="match status" value="1"/>
</dbReference>
<feature type="region of interest" description="Disordered" evidence="5">
    <location>
        <begin position="1330"/>
        <end position="1437"/>
    </location>
</feature>
<dbReference type="CDD" id="cd15534">
    <property type="entry name" value="PHD2_PHF12_Rco1"/>
    <property type="match status" value="1"/>
</dbReference>
<feature type="compositionally biased region" description="Low complexity" evidence="5">
    <location>
        <begin position="478"/>
        <end position="495"/>
    </location>
</feature>
<evidence type="ECO:0000256" key="1">
    <source>
        <dbReference type="ARBA" id="ARBA00022723"/>
    </source>
</evidence>
<feature type="compositionally biased region" description="Polar residues" evidence="5">
    <location>
        <begin position="1416"/>
        <end position="1427"/>
    </location>
</feature>
<keyword evidence="3" id="KW-0862">Zinc</keyword>
<feature type="compositionally biased region" description="Polar residues" evidence="5">
    <location>
        <begin position="1379"/>
        <end position="1391"/>
    </location>
</feature>
<dbReference type="SMART" id="SM00249">
    <property type="entry name" value="PHD"/>
    <property type="match status" value="2"/>
</dbReference>
<feature type="compositionally biased region" description="Basic and acidic residues" evidence="5">
    <location>
        <begin position="1428"/>
        <end position="1437"/>
    </location>
</feature>
<feature type="compositionally biased region" description="Gly residues" evidence="5">
    <location>
        <begin position="18"/>
        <end position="32"/>
    </location>
</feature>
<dbReference type="InterPro" id="IPR019786">
    <property type="entry name" value="Zinc_finger_PHD-type_CS"/>
</dbReference>
<dbReference type="InterPro" id="IPR011011">
    <property type="entry name" value="Znf_FYVE_PHD"/>
</dbReference>
<gene>
    <name evidence="8" type="ORF">SAPIO_CDS7709</name>
</gene>
<feature type="compositionally biased region" description="Polar residues" evidence="5">
    <location>
        <begin position="147"/>
        <end position="170"/>
    </location>
</feature>
<dbReference type="GO" id="GO:0006357">
    <property type="term" value="P:regulation of transcription by RNA polymerase II"/>
    <property type="evidence" value="ECO:0007669"/>
    <property type="project" value="TreeGrafter"/>
</dbReference>
<feature type="compositionally biased region" description="Low complexity" evidence="5">
    <location>
        <begin position="601"/>
        <end position="617"/>
    </location>
</feature>
<dbReference type="GO" id="GO:0008270">
    <property type="term" value="F:zinc ion binding"/>
    <property type="evidence" value="ECO:0007669"/>
    <property type="project" value="UniProtKB-KW"/>
</dbReference>
<feature type="region of interest" description="Disordered" evidence="5">
    <location>
        <begin position="81"/>
        <end position="274"/>
    </location>
</feature>
<evidence type="ECO:0000256" key="3">
    <source>
        <dbReference type="ARBA" id="ARBA00022833"/>
    </source>
</evidence>
<dbReference type="GeneID" id="27726781"/>
<evidence type="ECO:0000313" key="8">
    <source>
        <dbReference type="EMBL" id="KEZ41546.1"/>
    </source>
</evidence>
<feature type="compositionally biased region" description="Low complexity" evidence="5">
    <location>
        <begin position="646"/>
        <end position="659"/>
    </location>
</feature>
<dbReference type="HOGENOM" id="CLU_001648_0_0_1"/>
<dbReference type="VEuPathDB" id="FungiDB:SAPIO_CDS7709"/>
<feature type="region of interest" description="Disordered" evidence="5">
    <location>
        <begin position="1179"/>
        <end position="1199"/>
    </location>
</feature>
<sequence>MISSNTRSSRSRYSSPAQGGGQGGGGGNGGGPLEANKNSTNEASRAFMRRWMEPAVQHKSSFEDLGLMRYGVFENMQPLGTLPKASAATGGAGSKKENSGIVRKIVLKPSRAGSNAGRKKSADAAALLDHDDDEAAMAEGARAAHRNSSTKFKFHGQGNSNSSKFQPTNASSISPSPFSSSRSPSPPISPAPSSPQPPPPSSSSTLPPTHASSSRRQSADKELALLGMRDFDDNNDEDYEPRGGKRKAAHRSPITRRSLTRASANRAAASTAAAAAAAAVAAAEAEDITMSAPSPSPAPALAPAQPRAASEESEGDLAKKRHVVDKVVDDAVENALKYHRYPTAYALRTIYDEKKSSDPQIVSMFEDVFLQRADADTLDQFASLVTERKQLGAKDNAAYRFFSPDAVGSPKKPIPAPYADLLRLDLSTARILYDDEEDLRALKKQKTTHPEPSPSLSRSHRKTRGRAGSMADEAQVNSAEDGAASADASEAAAVAKQNAPQTPTRRRTRSDSLGSDSSLSSISLDTPELRAFSNFEDEDNSSSKPESGTEVQRRPKIKLKAQPKDQGKPKVQRQLQLQNSATGLRISGGGISKNANRRADTTTTGASTSSRSTPAAAEGQSQTADSISVVEEDEDVSGGQPTRQPITIGTAAAGKTAVAQRKSTASATKGAHNSRANPAAPNRSKAKARDTPSLSLSPSPSSPSIFSSSSHPGPHSHEAPHDSSDKDGSTKPHAMPGVVRPLFPNLPVKVSALRSSAQPQQQGEDNSDNESPSRRGTAAKAKAKRDGSSKPLDSNNNSPKSSPQTASSARKTRSGVKATPISLTVPTTRSTRSAVKRTHDELEGTASPVATSTRSNAPSQVTSRAVTPILQPPSKKQRVGPRVKTSPKKNGNTTAGMPRPTGEGVIHVPGVQARDQIENDDYCSSCGNNGDLICCDNCSKSFHFECVDLVGSTELPEEWFCNDCVYKRSARREEYSGPFSGLLTILDRTIPRAFNLPKKLQIYFEGVKVGPNGEYDEVERTTRLSKKQKEHEFDLHPQRDIEGKAALCHACQKSASGASKMMMLCSACPLYWHLDCVDTPMAHPANPRKWVCPAHIDHFYNPENAPLGRRFRKIRGAQVIKPVYTRGYKNNGVIEVNDSEEPEDASGWSDVRSYGRVLRLPARGIKLDFIEQLRKIGAGHAPKAPDGKPQEANQANPSPNLDEAEAAIALCKLFATSGGEPVVENKHNEPTEQGNIANSDKTPESPAPLPADDSNEGKEAETEPTSAALKLIHQVQKGEINKEAITSGDKQSLRKLMESIKSMLGDDTEAEAEEEAETEADKTQQDMIAHLDGISDGASTTPEASEEAVTPQADPTIHTPVSDTVEKAADEAATAAEQGSESAETIKTTSDGIEVVEMADDDPELARAASDKLSAAGNSASAQSTKAESVKDVDMAE</sequence>
<feature type="compositionally biased region" description="Low complexity" evidence="5">
    <location>
        <begin position="171"/>
        <end position="183"/>
    </location>
</feature>
<dbReference type="SUPFAM" id="SSF57903">
    <property type="entry name" value="FYVE/PHD zinc finger"/>
    <property type="match status" value="2"/>
</dbReference>
<dbReference type="PROSITE" id="PS50081">
    <property type="entry name" value="ZF_DAG_PE_2"/>
    <property type="match status" value="1"/>
</dbReference>
<dbReference type="InterPro" id="IPR052819">
    <property type="entry name" value="Chromatin_regulatory_protein"/>
</dbReference>
<dbReference type="InterPro" id="IPR013083">
    <property type="entry name" value="Znf_RING/FYVE/PHD"/>
</dbReference>
<dbReference type="EMBL" id="JOWA01000110">
    <property type="protein sequence ID" value="KEZ41546.1"/>
    <property type="molecule type" value="Genomic_DNA"/>
</dbReference>
<feature type="compositionally biased region" description="Polar residues" evidence="5">
    <location>
        <begin position="848"/>
        <end position="865"/>
    </location>
</feature>
<dbReference type="Proteomes" id="UP000028545">
    <property type="component" value="Unassembled WGS sequence"/>
</dbReference>
<dbReference type="Pfam" id="PF00628">
    <property type="entry name" value="PHD"/>
    <property type="match status" value="2"/>
</dbReference>
<dbReference type="OrthoDB" id="5876363at2759"/>
<feature type="compositionally biased region" description="Polar residues" evidence="5">
    <location>
        <begin position="821"/>
        <end position="833"/>
    </location>
</feature>
<feature type="compositionally biased region" description="Low complexity" evidence="5">
    <location>
        <begin position="692"/>
        <end position="713"/>
    </location>
</feature>
<feature type="region of interest" description="Disordered" evidence="5">
    <location>
        <begin position="1"/>
        <end position="46"/>
    </location>
</feature>
<dbReference type="InterPro" id="IPR019787">
    <property type="entry name" value="Znf_PHD-finger"/>
</dbReference>
<evidence type="ECO:0000259" key="6">
    <source>
        <dbReference type="PROSITE" id="PS50016"/>
    </source>
</evidence>
<feature type="compositionally biased region" description="Polar residues" evidence="5">
    <location>
        <begin position="573"/>
        <end position="582"/>
    </location>
</feature>
<dbReference type="InterPro" id="IPR001965">
    <property type="entry name" value="Znf_PHD"/>
</dbReference>
<dbReference type="KEGG" id="sapo:SAPIO_CDS7709"/>
<proteinExistence type="predicted"/>
<dbReference type="RefSeq" id="XP_016641345.1">
    <property type="nucleotide sequence ID" value="XM_016789518.1"/>
</dbReference>
<feature type="region of interest" description="Disordered" evidence="5">
    <location>
        <begin position="1221"/>
        <end position="1265"/>
    </location>
</feature>
<dbReference type="OMA" id="CYYFVPP"/>
<accession>A0A084G2I4</accession>
<keyword evidence="9" id="KW-1185">Reference proteome</keyword>
<dbReference type="InterPro" id="IPR002219">
    <property type="entry name" value="PKC_DAG/PE"/>
</dbReference>
<feature type="region of interest" description="Disordered" evidence="5">
    <location>
        <begin position="1304"/>
        <end position="1323"/>
    </location>
</feature>
<keyword evidence="1" id="KW-0479">Metal-binding</keyword>
<dbReference type="PANTHER" id="PTHR47636:SF1">
    <property type="entry name" value="TRANSCRIPTIONAL REGULATORY PROTEIN RCO1"/>
    <property type="match status" value="1"/>
</dbReference>
<feature type="compositionally biased region" description="Polar residues" evidence="5">
    <location>
        <begin position="753"/>
        <end position="764"/>
    </location>
</feature>
<organism evidence="8 9">
    <name type="scientific">Pseudallescheria apiosperma</name>
    <name type="common">Scedosporium apiospermum</name>
    <dbReference type="NCBI Taxonomy" id="563466"/>
    <lineage>
        <taxon>Eukaryota</taxon>
        <taxon>Fungi</taxon>
        <taxon>Dikarya</taxon>
        <taxon>Ascomycota</taxon>
        <taxon>Pezizomycotina</taxon>
        <taxon>Sordariomycetes</taxon>
        <taxon>Hypocreomycetidae</taxon>
        <taxon>Microascales</taxon>
        <taxon>Microascaceae</taxon>
        <taxon>Scedosporium</taxon>
    </lineage>
</organism>
<evidence type="ECO:0008006" key="10">
    <source>
        <dbReference type="Google" id="ProtNLM"/>
    </source>
</evidence>
<keyword evidence="2 4" id="KW-0863">Zinc-finger</keyword>
<dbReference type="Gene3D" id="3.30.40.10">
    <property type="entry name" value="Zinc/RING finger domain, C3HC4 (zinc finger)"/>
    <property type="match status" value="1"/>
</dbReference>
<feature type="region of interest" description="Disordered" evidence="5">
    <location>
        <begin position="443"/>
        <end position="904"/>
    </location>
</feature>
<feature type="compositionally biased region" description="Low complexity" evidence="5">
    <location>
        <begin position="260"/>
        <end position="274"/>
    </location>
</feature>
<dbReference type="PROSITE" id="PS01359">
    <property type="entry name" value="ZF_PHD_1"/>
    <property type="match status" value="1"/>
</dbReference>
<reference evidence="8 9" key="1">
    <citation type="journal article" date="2014" name="Genome Announc.">
        <title>Draft genome sequence of the pathogenic fungus Scedosporium apiospermum.</title>
        <authorList>
            <person name="Vandeputte P."/>
            <person name="Ghamrawi S."/>
            <person name="Rechenmann M."/>
            <person name="Iltis A."/>
            <person name="Giraud S."/>
            <person name="Fleury M."/>
            <person name="Thornton C."/>
            <person name="Delhaes L."/>
            <person name="Meyer W."/>
            <person name="Papon N."/>
            <person name="Bouchara J.P."/>
        </authorList>
    </citation>
    <scope>NUCLEOTIDE SEQUENCE [LARGE SCALE GENOMIC DNA]</scope>
    <source>
        <strain evidence="8 9">IHEM 14462</strain>
    </source>
</reference>
<feature type="compositionally biased region" description="Basic residues" evidence="5">
    <location>
        <begin position="875"/>
        <end position="887"/>
    </location>
</feature>
<evidence type="ECO:0000256" key="2">
    <source>
        <dbReference type="ARBA" id="ARBA00022771"/>
    </source>
</evidence>
<evidence type="ECO:0000256" key="4">
    <source>
        <dbReference type="PROSITE-ProRule" id="PRU00146"/>
    </source>
</evidence>
<feature type="compositionally biased region" description="Basic and acidic residues" evidence="5">
    <location>
        <begin position="715"/>
        <end position="730"/>
    </location>
</feature>
<feature type="region of interest" description="Disordered" evidence="5">
    <location>
        <begin position="290"/>
        <end position="320"/>
    </location>
</feature>
<feature type="compositionally biased region" description="Low complexity" evidence="5">
    <location>
        <begin position="1"/>
        <end position="15"/>
    </location>
</feature>
<feature type="compositionally biased region" description="Low complexity" evidence="5">
    <location>
        <begin position="511"/>
        <end position="526"/>
    </location>
</feature>
<feature type="domain" description="PHD-type" evidence="6">
    <location>
        <begin position="920"/>
        <end position="967"/>
    </location>
</feature>
<feature type="compositionally biased region" description="Polar residues" evidence="5">
    <location>
        <begin position="1231"/>
        <end position="1240"/>
    </location>
</feature>
<dbReference type="GO" id="GO:0032221">
    <property type="term" value="C:Rpd3S complex"/>
    <property type="evidence" value="ECO:0007669"/>
    <property type="project" value="TreeGrafter"/>
</dbReference>
<feature type="compositionally biased region" description="Pro residues" evidence="5">
    <location>
        <begin position="184"/>
        <end position="201"/>
    </location>
</feature>
<evidence type="ECO:0000256" key="5">
    <source>
        <dbReference type="SAM" id="MobiDB-lite"/>
    </source>
</evidence>
<evidence type="ECO:0000259" key="7">
    <source>
        <dbReference type="PROSITE" id="PS50081"/>
    </source>
</evidence>
<name>A0A084G2I4_PSEDA</name>
<dbReference type="PROSITE" id="PS50016">
    <property type="entry name" value="ZF_PHD_2"/>
    <property type="match status" value="1"/>
</dbReference>
<feature type="domain" description="Phorbol-ester/DAG-type" evidence="7">
    <location>
        <begin position="1030"/>
        <end position="1092"/>
    </location>
</feature>
<evidence type="ECO:0000313" key="9">
    <source>
        <dbReference type="Proteomes" id="UP000028545"/>
    </source>
</evidence>